<name>A0A7Z1ILI4_9GAMM</name>
<sequence length="102" mass="11111">MPQAWTAVYHSDVFNDLQTIGKINAARVLKVIESSLIPDPLTGGVSAGPALPGCYLFKIDDYHILYQLDVNHAEVYVLAIRQETGLSGCGSQKAKTHREVGQ</sequence>
<protein>
    <recommendedName>
        <fullName evidence="3">Type II toxin-antitoxin system RelE/ParE family toxin</fullName>
    </recommendedName>
</protein>
<reference evidence="1 2" key="1">
    <citation type="submission" date="2017-06" db="EMBL/GenBank/DDBJ databases">
        <title>Draft genome sequence of the halophilic bacterium Marinobacter vinifirmus FB1.</title>
        <authorList>
            <person name="Stepanov V.G."/>
            <person name="Roberts D.J."/>
            <person name="Fox G.E."/>
        </authorList>
    </citation>
    <scope>NUCLEOTIDE SEQUENCE [LARGE SCALE GENOMIC DNA]</scope>
    <source>
        <strain evidence="1 2">FB1</strain>
    </source>
</reference>
<evidence type="ECO:0000313" key="1">
    <source>
        <dbReference type="EMBL" id="OZC34929.1"/>
    </source>
</evidence>
<dbReference type="InterPro" id="IPR035093">
    <property type="entry name" value="RelE/ParE_toxin_dom_sf"/>
</dbReference>
<dbReference type="Proteomes" id="UP000216984">
    <property type="component" value="Unassembled WGS sequence"/>
</dbReference>
<gene>
    <name evidence="1" type="ORF">B9Q17_00060</name>
</gene>
<dbReference type="EMBL" id="NEFY01000019">
    <property type="protein sequence ID" value="OZC34929.1"/>
    <property type="molecule type" value="Genomic_DNA"/>
</dbReference>
<comment type="caution">
    <text evidence="1">The sequence shown here is derived from an EMBL/GenBank/DDBJ whole genome shotgun (WGS) entry which is preliminary data.</text>
</comment>
<proteinExistence type="predicted"/>
<dbReference type="RefSeq" id="WP_094625880.1">
    <property type="nucleotide sequence ID" value="NZ_NEFY01000019.1"/>
</dbReference>
<keyword evidence="2" id="KW-1185">Reference proteome</keyword>
<dbReference type="SUPFAM" id="SSF143011">
    <property type="entry name" value="RelE-like"/>
    <property type="match status" value="1"/>
</dbReference>
<organism evidence="1 2">
    <name type="scientific">Marinobacter vinifirmus</name>
    <dbReference type="NCBI Taxonomy" id="355591"/>
    <lineage>
        <taxon>Bacteria</taxon>
        <taxon>Pseudomonadati</taxon>
        <taxon>Pseudomonadota</taxon>
        <taxon>Gammaproteobacteria</taxon>
        <taxon>Pseudomonadales</taxon>
        <taxon>Marinobacteraceae</taxon>
        <taxon>Marinobacter</taxon>
    </lineage>
</organism>
<accession>A0A7Z1ILI4</accession>
<dbReference type="Gene3D" id="3.30.2310.20">
    <property type="entry name" value="RelE-like"/>
    <property type="match status" value="1"/>
</dbReference>
<evidence type="ECO:0008006" key="3">
    <source>
        <dbReference type="Google" id="ProtNLM"/>
    </source>
</evidence>
<evidence type="ECO:0000313" key="2">
    <source>
        <dbReference type="Proteomes" id="UP000216984"/>
    </source>
</evidence>
<dbReference type="AlphaFoldDB" id="A0A7Z1ILI4"/>